<evidence type="ECO:0000313" key="4">
    <source>
        <dbReference type="EMBL" id="CAB4217439.1"/>
    </source>
</evidence>
<dbReference type="EMBL" id="LR797075">
    <property type="protein sequence ID" value="CAB4185595.1"/>
    <property type="molecule type" value="Genomic_DNA"/>
</dbReference>
<evidence type="ECO:0000313" key="5">
    <source>
        <dbReference type="EMBL" id="CAB5231324.1"/>
    </source>
</evidence>
<name>A0A6J5QY25_9CAUD</name>
<evidence type="ECO:0000313" key="3">
    <source>
        <dbReference type="EMBL" id="CAB4193574.1"/>
    </source>
</evidence>
<evidence type="ECO:0000256" key="1">
    <source>
        <dbReference type="SAM" id="MobiDB-lite"/>
    </source>
</evidence>
<feature type="region of interest" description="Disordered" evidence="1">
    <location>
        <begin position="37"/>
        <end position="71"/>
    </location>
</feature>
<accession>A0A6J5QY25</accession>
<dbReference type="EMBL" id="LR797450">
    <property type="protein sequence ID" value="CAB4217439.1"/>
    <property type="molecule type" value="Genomic_DNA"/>
</dbReference>
<sequence length="71" mass="7853">MSKFKLTYTNGEIEELENLDQITPDQRSDVENGIAQLTDEDGNAVELPEVGETEIPEANGGDELTEVEDEQ</sequence>
<dbReference type="EMBL" id="LR797197">
    <property type="protein sequence ID" value="CAB4193574.1"/>
    <property type="molecule type" value="Genomic_DNA"/>
</dbReference>
<evidence type="ECO:0000313" key="2">
    <source>
        <dbReference type="EMBL" id="CAB4185595.1"/>
    </source>
</evidence>
<proteinExistence type="predicted"/>
<protein>
    <submittedName>
        <fullName evidence="2">Uncharacterized protein</fullName>
    </submittedName>
</protein>
<feature type="compositionally biased region" description="Acidic residues" evidence="1">
    <location>
        <begin position="38"/>
        <end position="55"/>
    </location>
</feature>
<organism evidence="2">
    <name type="scientific">uncultured Caudovirales phage</name>
    <dbReference type="NCBI Taxonomy" id="2100421"/>
    <lineage>
        <taxon>Viruses</taxon>
        <taxon>Duplodnaviria</taxon>
        <taxon>Heunggongvirae</taxon>
        <taxon>Uroviricota</taxon>
        <taxon>Caudoviricetes</taxon>
        <taxon>Peduoviridae</taxon>
        <taxon>Maltschvirus</taxon>
        <taxon>Maltschvirus maltsch</taxon>
    </lineage>
</organism>
<reference evidence="2" key="1">
    <citation type="submission" date="2020-05" db="EMBL/GenBank/DDBJ databases">
        <authorList>
            <person name="Chiriac C."/>
            <person name="Salcher M."/>
            <person name="Ghai R."/>
            <person name="Kavagutti S V."/>
        </authorList>
    </citation>
    <scope>NUCLEOTIDE SEQUENCE</scope>
</reference>
<dbReference type="EMBL" id="LR798430">
    <property type="protein sequence ID" value="CAB5231324.1"/>
    <property type="molecule type" value="Genomic_DNA"/>
</dbReference>
<gene>
    <name evidence="2" type="ORF">UFOVP1127_104</name>
    <name evidence="3" type="ORF">UFOVP1242_106</name>
    <name evidence="4" type="ORF">UFOVP1492_30</name>
    <name evidence="5" type="ORF">UFOVP1580_59</name>
</gene>